<protein>
    <submittedName>
        <fullName evidence="1">Uncharacterized protein</fullName>
    </submittedName>
</protein>
<reference evidence="1 2" key="1">
    <citation type="journal article" date="2019" name="Nat. Plants">
        <title>Genome sequencing of Musa balbisiana reveals subgenome evolution and function divergence in polyploid bananas.</title>
        <authorList>
            <person name="Yao X."/>
        </authorList>
    </citation>
    <scope>NUCLEOTIDE SEQUENCE [LARGE SCALE GENOMIC DNA]</scope>
    <source>
        <strain evidence="2">cv. DH-PKW</strain>
        <tissue evidence="1">Leaves</tissue>
    </source>
</reference>
<dbReference type="EMBL" id="PYDT01000004">
    <property type="protein sequence ID" value="THU63902.1"/>
    <property type="molecule type" value="Genomic_DNA"/>
</dbReference>
<proteinExistence type="predicted"/>
<sequence length="80" mass="8805">MAVGPQGTHVRVRRGWKWSGVGIIDAMGVVRSHVGVGSAPSMWLLLTPRFHMAFGSRHVCFLHEGHLTVFSDHFIPSLEG</sequence>
<evidence type="ECO:0000313" key="1">
    <source>
        <dbReference type="EMBL" id="THU63902.1"/>
    </source>
</evidence>
<dbReference type="Proteomes" id="UP000317650">
    <property type="component" value="Chromosome 1"/>
</dbReference>
<dbReference type="AlphaFoldDB" id="A0A4S8JQI2"/>
<evidence type="ECO:0000313" key="2">
    <source>
        <dbReference type="Proteomes" id="UP000317650"/>
    </source>
</evidence>
<keyword evidence="2" id="KW-1185">Reference proteome</keyword>
<comment type="caution">
    <text evidence="1">The sequence shown here is derived from an EMBL/GenBank/DDBJ whole genome shotgun (WGS) entry which is preliminary data.</text>
</comment>
<gene>
    <name evidence="1" type="ORF">C4D60_Mb01t20740</name>
</gene>
<accession>A0A4S8JQI2</accession>
<organism evidence="1 2">
    <name type="scientific">Musa balbisiana</name>
    <name type="common">Banana</name>
    <dbReference type="NCBI Taxonomy" id="52838"/>
    <lineage>
        <taxon>Eukaryota</taxon>
        <taxon>Viridiplantae</taxon>
        <taxon>Streptophyta</taxon>
        <taxon>Embryophyta</taxon>
        <taxon>Tracheophyta</taxon>
        <taxon>Spermatophyta</taxon>
        <taxon>Magnoliopsida</taxon>
        <taxon>Liliopsida</taxon>
        <taxon>Zingiberales</taxon>
        <taxon>Musaceae</taxon>
        <taxon>Musa</taxon>
    </lineage>
</organism>
<name>A0A4S8JQI2_MUSBA</name>